<dbReference type="AlphaFoldDB" id="A0A363UNI5"/>
<evidence type="ECO:0000313" key="4">
    <source>
        <dbReference type="EMBL" id="PWN56992.1"/>
    </source>
</evidence>
<reference evidence="4 5" key="1">
    <citation type="submission" date="2018-05" db="EMBL/GenBank/DDBJ databases">
        <title>Abyssibacter profundi OUC007T gen. nov., sp. nov, a marine bacterium isolated from seawater of the Mariana Trench.</title>
        <authorList>
            <person name="Zhou S."/>
        </authorList>
    </citation>
    <scope>NUCLEOTIDE SEQUENCE [LARGE SCALE GENOMIC DNA]</scope>
    <source>
        <strain evidence="4 5">OUC007</strain>
    </source>
</reference>
<dbReference type="Proteomes" id="UP000251800">
    <property type="component" value="Unassembled WGS sequence"/>
</dbReference>
<dbReference type="SUPFAM" id="SSF53335">
    <property type="entry name" value="S-adenosyl-L-methionine-dependent methyltransferases"/>
    <property type="match status" value="1"/>
</dbReference>
<dbReference type="InterPro" id="IPR004398">
    <property type="entry name" value="RNA_MeTrfase_RsmD"/>
</dbReference>
<keyword evidence="2 3" id="KW-0808">Transferase</keyword>
<protein>
    <recommendedName>
        <fullName evidence="3">Ribosomal RNA small subunit methyltransferase D</fullName>
        <ecNumber evidence="3">2.1.1.171</ecNumber>
    </recommendedName>
</protein>
<keyword evidence="5" id="KW-1185">Reference proteome</keyword>
<comment type="function">
    <text evidence="3">Specifically methylates the guanine in position 966 of 16S rRNA in the assembled 30S particle.</text>
</comment>
<dbReference type="InterPro" id="IPR029063">
    <property type="entry name" value="SAM-dependent_MTases_sf"/>
</dbReference>
<dbReference type="PANTHER" id="PTHR43542:SF1">
    <property type="entry name" value="METHYLTRANSFERASE"/>
    <property type="match status" value="1"/>
</dbReference>
<evidence type="ECO:0000256" key="1">
    <source>
        <dbReference type="ARBA" id="ARBA00022603"/>
    </source>
</evidence>
<dbReference type="PANTHER" id="PTHR43542">
    <property type="entry name" value="METHYLTRANSFERASE"/>
    <property type="match status" value="1"/>
</dbReference>
<dbReference type="GO" id="GO:0052913">
    <property type="term" value="F:16S rRNA (guanine(966)-N(2))-methyltransferase activity"/>
    <property type="evidence" value="ECO:0007669"/>
    <property type="project" value="UniProtKB-EC"/>
</dbReference>
<dbReference type="PIRSF" id="PIRSF004553">
    <property type="entry name" value="CHP00095"/>
    <property type="match status" value="1"/>
</dbReference>
<dbReference type="EC" id="2.1.1.171" evidence="3"/>
<comment type="catalytic activity">
    <reaction evidence="3">
        <text>guanosine(966) in 16S rRNA + S-adenosyl-L-methionine = N(2)-methylguanosine(966) in 16S rRNA + S-adenosyl-L-homocysteine + H(+)</text>
        <dbReference type="Rhea" id="RHEA:23548"/>
        <dbReference type="Rhea" id="RHEA-COMP:10211"/>
        <dbReference type="Rhea" id="RHEA-COMP:10212"/>
        <dbReference type="ChEBI" id="CHEBI:15378"/>
        <dbReference type="ChEBI" id="CHEBI:57856"/>
        <dbReference type="ChEBI" id="CHEBI:59789"/>
        <dbReference type="ChEBI" id="CHEBI:74269"/>
        <dbReference type="ChEBI" id="CHEBI:74481"/>
        <dbReference type="EC" id="2.1.1.171"/>
    </reaction>
</comment>
<accession>A0A363UNI5</accession>
<dbReference type="NCBIfam" id="TIGR00095">
    <property type="entry name" value="16S rRNA (guanine(966)-N(2))-methyltransferase RsmD"/>
    <property type="match status" value="1"/>
</dbReference>
<name>A0A363UNI5_9GAMM</name>
<comment type="caution">
    <text evidence="4">The sequence shown here is derived from an EMBL/GenBank/DDBJ whole genome shotgun (WGS) entry which is preliminary data.</text>
</comment>
<dbReference type="RefSeq" id="WP_109719073.1">
    <property type="nucleotide sequence ID" value="NZ_QEQK01000003.1"/>
</dbReference>
<keyword evidence="3" id="KW-0949">S-adenosyl-L-methionine</keyword>
<keyword evidence="3" id="KW-0698">rRNA processing</keyword>
<dbReference type="Pfam" id="PF03602">
    <property type="entry name" value="Cons_hypoth95"/>
    <property type="match status" value="1"/>
</dbReference>
<keyword evidence="1 3" id="KW-0489">Methyltransferase</keyword>
<gene>
    <name evidence="4" type="primary">rsmD</name>
    <name evidence="4" type="ORF">DEH80_03370</name>
</gene>
<organism evidence="4 5">
    <name type="scientific">Abyssibacter profundi</name>
    <dbReference type="NCBI Taxonomy" id="2182787"/>
    <lineage>
        <taxon>Bacteria</taxon>
        <taxon>Pseudomonadati</taxon>
        <taxon>Pseudomonadota</taxon>
        <taxon>Gammaproteobacteria</taxon>
        <taxon>Chromatiales</taxon>
        <taxon>Oceanococcaceae</taxon>
        <taxon>Abyssibacter</taxon>
    </lineage>
</organism>
<dbReference type="CDD" id="cd02440">
    <property type="entry name" value="AdoMet_MTases"/>
    <property type="match status" value="1"/>
</dbReference>
<dbReference type="Gene3D" id="3.40.50.150">
    <property type="entry name" value="Vaccinia Virus protein VP39"/>
    <property type="match status" value="1"/>
</dbReference>
<sequence length="203" mass="22352">MAARRPARRRPTRPQQVRIIGGDWRRRQIPVPDAPGLRPTADRVRETLFNWLAPRLPGARCLDMFAGTGVLGLEALSRGAAHCCFVESEPAIATALQDQLAQLGGRERATVVNGAAPQMLSRCPGPFDCVFLDPPFGAGLLQPTLDQLVPYLAPGHRVYIEYGTSDTVRWSSGWQSLRDGRAGQVRYHLLEFQPSTDSPKETP</sequence>
<comment type="similarity">
    <text evidence="3">Belongs to the methyltransferase superfamily. RsmD family.</text>
</comment>
<dbReference type="EMBL" id="QEQK01000003">
    <property type="protein sequence ID" value="PWN56992.1"/>
    <property type="molecule type" value="Genomic_DNA"/>
</dbReference>
<evidence type="ECO:0000256" key="3">
    <source>
        <dbReference type="PIRNR" id="PIRNR004553"/>
    </source>
</evidence>
<evidence type="ECO:0000313" key="5">
    <source>
        <dbReference type="Proteomes" id="UP000251800"/>
    </source>
</evidence>
<evidence type="ECO:0000256" key="2">
    <source>
        <dbReference type="ARBA" id="ARBA00022679"/>
    </source>
</evidence>
<proteinExistence type="inferred from homology"/>
<dbReference type="OrthoDB" id="9803017at2"/>